<dbReference type="SUPFAM" id="SSF55729">
    <property type="entry name" value="Acyl-CoA N-acyltransferases (Nat)"/>
    <property type="match status" value="1"/>
</dbReference>
<dbReference type="PANTHER" id="PTHR30480">
    <property type="entry name" value="BETA-HEXOSAMINIDASE-RELATED"/>
    <property type="match status" value="1"/>
</dbReference>
<gene>
    <name evidence="6" type="ORF">DAPK24_037500</name>
</gene>
<evidence type="ECO:0000256" key="2">
    <source>
        <dbReference type="ARBA" id="ARBA00022801"/>
    </source>
</evidence>
<dbReference type="GO" id="GO:0004553">
    <property type="term" value="F:hydrolase activity, hydrolyzing O-glycosyl compounds"/>
    <property type="evidence" value="ECO:0007669"/>
    <property type="project" value="InterPro"/>
</dbReference>
<comment type="caution">
    <text evidence="6">The sequence shown here is derived from an EMBL/GenBank/DDBJ whole genome shotgun (WGS) entry which is preliminary data.</text>
</comment>
<keyword evidence="7" id="KW-1185">Reference proteome</keyword>
<feature type="domain" description="Glycoside hydrolase family 3 N-terminal" evidence="5">
    <location>
        <begin position="18"/>
        <end position="314"/>
    </location>
</feature>
<feature type="region of interest" description="Disordered" evidence="4">
    <location>
        <begin position="668"/>
        <end position="727"/>
    </location>
</feature>
<dbReference type="InterPro" id="IPR016181">
    <property type="entry name" value="Acyl_CoA_acyltransferase"/>
</dbReference>
<evidence type="ECO:0000256" key="3">
    <source>
        <dbReference type="ARBA" id="ARBA00023295"/>
    </source>
</evidence>
<dbReference type="InterPro" id="IPR001764">
    <property type="entry name" value="Glyco_hydro_3_N"/>
</dbReference>
<keyword evidence="3" id="KW-0326">Glycosidase</keyword>
<dbReference type="InterPro" id="IPR050226">
    <property type="entry name" value="NagZ_Beta-hexosaminidase"/>
</dbReference>
<dbReference type="Pfam" id="PF00933">
    <property type="entry name" value="Glyco_hydro_3"/>
    <property type="match status" value="1"/>
</dbReference>
<protein>
    <recommendedName>
        <fullName evidence="5">Glycoside hydrolase family 3 N-terminal domain-containing protein</fullName>
    </recommendedName>
</protein>
<accession>A0AAV5R798</accession>
<dbReference type="Proteomes" id="UP001378960">
    <property type="component" value="Unassembled WGS sequence"/>
</dbReference>
<evidence type="ECO:0000256" key="4">
    <source>
        <dbReference type="SAM" id="MobiDB-lite"/>
    </source>
</evidence>
<evidence type="ECO:0000256" key="1">
    <source>
        <dbReference type="ARBA" id="ARBA00005336"/>
    </source>
</evidence>
<dbReference type="Gene3D" id="3.20.20.300">
    <property type="entry name" value="Glycoside hydrolase, family 3, N-terminal domain"/>
    <property type="match status" value="1"/>
</dbReference>
<comment type="similarity">
    <text evidence="1">Belongs to the glycosyl hydrolase 3 family.</text>
</comment>
<evidence type="ECO:0000259" key="5">
    <source>
        <dbReference type="Pfam" id="PF00933"/>
    </source>
</evidence>
<dbReference type="AlphaFoldDB" id="A0AAV5R798"/>
<dbReference type="Gene3D" id="3.40.50.1700">
    <property type="entry name" value="Glycoside hydrolase family 3 C-terminal domain"/>
    <property type="match status" value="1"/>
</dbReference>
<evidence type="ECO:0000313" key="7">
    <source>
        <dbReference type="Proteomes" id="UP001378960"/>
    </source>
</evidence>
<dbReference type="EMBL" id="BTGB01000005">
    <property type="protein sequence ID" value="GMM47175.1"/>
    <property type="molecule type" value="Genomic_DNA"/>
</dbReference>
<keyword evidence="2" id="KW-0378">Hydrolase</keyword>
<dbReference type="SUPFAM" id="SSF51445">
    <property type="entry name" value="(Trans)glycosidases"/>
    <property type="match status" value="1"/>
</dbReference>
<dbReference type="InterPro" id="IPR036962">
    <property type="entry name" value="Glyco_hydro_3_N_sf"/>
</dbReference>
<sequence length="1160" mass="131913">MSVDDIGKLLFAGFEGVEFSEDGQAAKLIRDHRVHCFLIKRHNYVNIQQLKTLLNDLQAFAYNCNFDSPLALSISIDLYDHMRDQNLKELTVFPPSLASSATGNFTLCYNIGKALGLEFKAIGFNMMIGPILDIFYKVSNSKKGINTLGATVDEVSKYAVAFGCGIKSVGLLTSGCSFPGMGNTSIDSVTNDLILVEDYNQIENKNILPFKAMIEVDALDSILVTSAFAPNALYDDLSCCLNPKIVDTLLREKLDFDKLVIGGCLETYEIILNYGIGQAAALSILYAHCDMITVCKSYKHQLEALEFLQKSFEHNNNQAILITALRRIDEFLNKITWFDSKVEITPDLKQNHEKLSNDAYKNSISLVRDLYGMVPAWKYFKQYSFNFNPIDELAPNDKLISIPNLDKMIRSDNIMTLLTPTNLPVYKQLVRNLIEYGKDCNCIVNHFVYNNYEITKEIRLALENSIYIVVIQTNEHEIKTIKEISRLLSMLSKKLMIVSVNSPYYFLDNDTIAGTFISTYDNSPKALNYLAQLIFGKFRATGRVPGFYGKLNSREEVVMGLFNSLDNSEWQFDFLLNKPAIAKPLSKLSTPTNLQFENNMYANEISALLNLDQVMLNHNSNPNTNQSLSSIENNMMASNNASSSIFDSNYKFDSNSDKPKDTVSELNYEIDDEDGEDYNRTDIKTESQSTYDTYNRKPSVLSNGSNSNRINPNIPSEANHTNRRKGKSAYNIVNNEKEMSEENKIKEKPWVVEDYNDRRDESFFGMIRENTINDIYYPLNSGNGLIGRIWAYGDRYGDTQVSFIVRNPTLNVIYGVVTVIIDEYSKTGRVIYMVVSKAKRRQGVGEILHRRAIQYMTIVRGCTTIALGSVFPFYNYLVPKVLNEISSIWQYLETKDDSKIDIDDSSIQLVGFFRSLGWNYTRHTKGVYQQTRKYLLHLKLKNWRFPAEKSPFIVNSLNIKINSTFEFIEQLNSLNVKFILSNDPGPGFEICHRLLKSGKTKDDEEIVFSTLYSKTKEFIRREIEDYKLHNKRRSTMAMYAFVDGVIQGGCIIYTSNSEMGFYYPLIDQYKKTPAEIVAGITGVFINSLKDDKQLSPRNKKLIQHGLISACVDTIGKLGIEQLIIHNISKETTPELLSCGFVKSLEYCASFGKKRAFEWVV</sequence>
<dbReference type="GO" id="GO:0005975">
    <property type="term" value="P:carbohydrate metabolic process"/>
    <property type="evidence" value="ECO:0007669"/>
    <property type="project" value="InterPro"/>
</dbReference>
<feature type="compositionally biased region" description="Low complexity" evidence="4">
    <location>
        <begin position="702"/>
        <end position="716"/>
    </location>
</feature>
<evidence type="ECO:0000313" key="6">
    <source>
        <dbReference type="EMBL" id="GMM47175.1"/>
    </source>
</evidence>
<reference evidence="6 7" key="1">
    <citation type="journal article" date="2023" name="Elife">
        <title>Identification of key yeast species and microbe-microbe interactions impacting larval growth of Drosophila in the wild.</title>
        <authorList>
            <person name="Mure A."/>
            <person name="Sugiura Y."/>
            <person name="Maeda R."/>
            <person name="Honda K."/>
            <person name="Sakurai N."/>
            <person name="Takahashi Y."/>
            <person name="Watada M."/>
            <person name="Katoh T."/>
            <person name="Gotoh A."/>
            <person name="Gotoh Y."/>
            <person name="Taniguchi I."/>
            <person name="Nakamura K."/>
            <person name="Hayashi T."/>
            <person name="Katayama T."/>
            <person name="Uemura T."/>
            <person name="Hattori Y."/>
        </authorList>
    </citation>
    <scope>NUCLEOTIDE SEQUENCE [LARGE SCALE GENOMIC DNA]</scope>
    <source>
        <strain evidence="6 7">PK-24</strain>
    </source>
</reference>
<name>A0AAV5R798_PICKL</name>
<dbReference type="InterPro" id="IPR017853">
    <property type="entry name" value="GH"/>
</dbReference>
<dbReference type="GO" id="GO:0009254">
    <property type="term" value="P:peptidoglycan turnover"/>
    <property type="evidence" value="ECO:0007669"/>
    <property type="project" value="TreeGrafter"/>
</dbReference>
<dbReference type="PANTHER" id="PTHR30480:SF8">
    <property type="entry name" value="PUTATIVE (AFU_ORTHOLOGUE AFUA_8G04060)-RELATED"/>
    <property type="match status" value="1"/>
</dbReference>
<dbReference type="CDD" id="cd04301">
    <property type="entry name" value="NAT_SF"/>
    <property type="match status" value="1"/>
</dbReference>
<proteinExistence type="inferred from homology"/>
<dbReference type="InterPro" id="IPR036881">
    <property type="entry name" value="Glyco_hydro_3_C_sf"/>
</dbReference>
<organism evidence="6 7">
    <name type="scientific">Pichia kluyveri</name>
    <name type="common">Yeast</name>
    <dbReference type="NCBI Taxonomy" id="36015"/>
    <lineage>
        <taxon>Eukaryota</taxon>
        <taxon>Fungi</taxon>
        <taxon>Dikarya</taxon>
        <taxon>Ascomycota</taxon>
        <taxon>Saccharomycotina</taxon>
        <taxon>Pichiomycetes</taxon>
        <taxon>Pichiales</taxon>
        <taxon>Pichiaceae</taxon>
        <taxon>Pichia</taxon>
    </lineage>
</organism>